<dbReference type="Gene3D" id="1.10.260.40">
    <property type="entry name" value="lambda repressor-like DNA-binding domains"/>
    <property type="match status" value="1"/>
</dbReference>
<evidence type="ECO:0000313" key="1">
    <source>
        <dbReference type="EMBL" id="SFF45008.1"/>
    </source>
</evidence>
<reference evidence="2" key="1">
    <citation type="submission" date="2016-10" db="EMBL/GenBank/DDBJ databases">
        <authorList>
            <person name="Varghese N."/>
            <person name="Submissions S."/>
        </authorList>
    </citation>
    <scope>NUCLEOTIDE SEQUENCE [LARGE SCALE GENOMIC DNA]</scope>
    <source>
        <strain evidence="2">CGMCC 1.10223</strain>
    </source>
</reference>
<keyword evidence="2" id="KW-1185">Reference proteome</keyword>
<dbReference type="GO" id="GO:0003677">
    <property type="term" value="F:DNA binding"/>
    <property type="evidence" value="ECO:0007669"/>
    <property type="project" value="InterPro"/>
</dbReference>
<evidence type="ECO:0000313" key="2">
    <source>
        <dbReference type="Proteomes" id="UP000183410"/>
    </source>
</evidence>
<dbReference type="Proteomes" id="UP000183410">
    <property type="component" value="Unassembled WGS sequence"/>
</dbReference>
<dbReference type="EMBL" id="FONN01000041">
    <property type="protein sequence ID" value="SFF45008.1"/>
    <property type="molecule type" value="Genomic_DNA"/>
</dbReference>
<organism evidence="1 2">
    <name type="scientific">Paenibacillus algorifonticola</name>
    <dbReference type="NCBI Taxonomy" id="684063"/>
    <lineage>
        <taxon>Bacteria</taxon>
        <taxon>Bacillati</taxon>
        <taxon>Bacillota</taxon>
        <taxon>Bacilli</taxon>
        <taxon>Bacillales</taxon>
        <taxon>Paenibacillaceae</taxon>
        <taxon>Paenibacillus</taxon>
    </lineage>
</organism>
<dbReference type="InterPro" id="IPR010982">
    <property type="entry name" value="Lambda_DNA-bd_dom_sf"/>
</dbReference>
<gene>
    <name evidence="1" type="ORF">SAMN04487969_1415</name>
</gene>
<dbReference type="SUPFAM" id="SSF47413">
    <property type="entry name" value="lambda repressor-like DNA-binding domains"/>
    <property type="match status" value="1"/>
</dbReference>
<protein>
    <recommendedName>
        <fullName evidence="3">Helix-turn-helix</fullName>
    </recommendedName>
</protein>
<evidence type="ECO:0008006" key="3">
    <source>
        <dbReference type="Google" id="ProtNLM"/>
    </source>
</evidence>
<name>A0A1I2ITQ0_9BACL</name>
<dbReference type="AlphaFoldDB" id="A0A1I2ITQ0"/>
<sequence length="104" mass="12459">MPELIKWLINKSPVSTAYYFAKYFRLREGAVFKWLAGETTPRFETLLKISYFYNIPLFDLLYKQLDRIDDREFNLEAIVQWIVNSKSNNFFKGCKAILNRRHIA</sequence>
<accession>A0A1I2ITQ0</accession>
<proteinExistence type="predicted"/>